<feature type="region of interest" description="Disordered" evidence="1">
    <location>
        <begin position="240"/>
        <end position="300"/>
    </location>
</feature>
<sequence length="638" mass="73214">MNKRDSYDFFEYCEYVKNILSPSYQIKEKYCEYIKYILKLYHELKDEGRQGGFPHIYKKELDLYKNTIGKDDTLSILKKNCNIDDSFTKVPRSVDNLNLLQRKHEKKLTKLPENIIEELPSSKIYAKLSEDASDSEHESKYCNNLKDKDQMKKICKKMENNIKTLPNNSEMNGLSHRDRCTYLNFWIYGEISKLHTNEDKNLTDITDVANLIDANIKINKDLIKDDFDVNYNAIVPKTVPRSSATTSDSGDSQPSVGAEESLKNGETTPPNNKGGEGSEHNKNVGGSAQNGGTEGSRDKEGLKESAKFVKHYELSKHEPCYFNYDCTFSECREMKHLFEYFKNYDKIKEKFDCAKAKNDKYFKYFKYISFLYNKHKEDCCSLGAEICPDYFLSCDEYYNPNKIVSAIESSDIEACNKIKKSPISNIYGETSIINPEEENNMYIKYFTCSYVTDLNFGKKGLRCQQPGYSAHLNDKISARRNVIKPQNNTSGLDGKKIIVNGKTINVVLISDPYAKITGENTAENSMPNDNYTLFPEIRGVPRKAYVKQGEEACKNGEIKEGMEEYCRKSKRYNKIINLSNSQSANVTLKKDIENWEDIVIPDDTSFLNEILQRLPVRMGAVSLASLGAITMLFMYYKV</sequence>
<dbReference type="Proteomes" id="UP000053239">
    <property type="component" value="Unassembled WGS sequence"/>
</dbReference>
<gene>
    <name evidence="3" type="ORF">PVNG_06426</name>
</gene>
<dbReference type="Pfam" id="PF05795">
    <property type="entry name" value="Plasmodium_Vir"/>
    <property type="match status" value="2"/>
</dbReference>
<evidence type="ECO:0000313" key="3">
    <source>
        <dbReference type="EMBL" id="KMZ96389.1"/>
    </source>
</evidence>
<evidence type="ECO:0000256" key="1">
    <source>
        <dbReference type="SAM" id="MobiDB-lite"/>
    </source>
</evidence>
<dbReference type="EMBL" id="KQ235619">
    <property type="protein sequence ID" value="KMZ96389.1"/>
    <property type="molecule type" value="Genomic_DNA"/>
</dbReference>
<proteinExistence type="predicted"/>
<reference evidence="3 4" key="1">
    <citation type="submission" date="2011-09" db="EMBL/GenBank/DDBJ databases">
        <title>The Genome Sequence of Plasmodium vivax North Korean.</title>
        <authorList>
            <consortium name="The Broad Institute Genome Sequencing Platform"/>
            <consortium name="The Broad Institute Genome Sequencing Center for Infectious Disease"/>
            <person name="Neafsey D."/>
            <person name="Carlton J."/>
            <person name="Barnwell J."/>
            <person name="Collins W."/>
            <person name="Escalante A."/>
            <person name="Mullikin J."/>
            <person name="Saul A."/>
            <person name="Guigo R."/>
            <person name="Camara F."/>
            <person name="Young S.K."/>
            <person name="Zeng Q."/>
            <person name="Gargeya S."/>
            <person name="Fitzgerald M."/>
            <person name="Haas B."/>
            <person name="Abouelleil A."/>
            <person name="Alvarado L."/>
            <person name="Arachchi H.M."/>
            <person name="Berlin A."/>
            <person name="Brown A."/>
            <person name="Chapman S.B."/>
            <person name="Chen Z."/>
            <person name="Dunbar C."/>
            <person name="Freedman E."/>
            <person name="Gearin G."/>
            <person name="Gellesch M."/>
            <person name="Goldberg J."/>
            <person name="Griggs A."/>
            <person name="Gujja S."/>
            <person name="Heiman D."/>
            <person name="Howarth C."/>
            <person name="Larson L."/>
            <person name="Lui A."/>
            <person name="MacDonald P.J.P."/>
            <person name="Montmayeur A."/>
            <person name="Murphy C."/>
            <person name="Neiman D."/>
            <person name="Pearson M."/>
            <person name="Priest M."/>
            <person name="Roberts A."/>
            <person name="Saif S."/>
            <person name="Shea T."/>
            <person name="Shenoy N."/>
            <person name="Sisk P."/>
            <person name="Stolte C."/>
            <person name="Sykes S."/>
            <person name="Wortman J."/>
            <person name="Nusbaum C."/>
            <person name="Birren B."/>
        </authorList>
    </citation>
    <scope>NUCLEOTIDE SEQUENCE [LARGE SCALE GENOMIC DNA]</scope>
    <source>
        <strain evidence="3 4">North Korean</strain>
    </source>
</reference>
<evidence type="ECO:0000256" key="2">
    <source>
        <dbReference type="SAM" id="Phobius"/>
    </source>
</evidence>
<protein>
    <submittedName>
        <fullName evidence="3">Uncharacterized protein</fullName>
    </submittedName>
</protein>
<keyword evidence="2" id="KW-1133">Transmembrane helix</keyword>
<keyword evidence="2" id="KW-0812">Transmembrane</keyword>
<accession>A0A0J9TM28</accession>
<organism evidence="3 4">
    <name type="scientific">Plasmodium vivax North Korean</name>
    <dbReference type="NCBI Taxonomy" id="1035514"/>
    <lineage>
        <taxon>Eukaryota</taxon>
        <taxon>Sar</taxon>
        <taxon>Alveolata</taxon>
        <taxon>Apicomplexa</taxon>
        <taxon>Aconoidasida</taxon>
        <taxon>Haemosporida</taxon>
        <taxon>Plasmodiidae</taxon>
        <taxon>Plasmodium</taxon>
        <taxon>Plasmodium (Plasmodium)</taxon>
    </lineage>
</organism>
<feature type="transmembrane region" description="Helical" evidence="2">
    <location>
        <begin position="614"/>
        <end position="636"/>
    </location>
</feature>
<dbReference type="InterPro" id="IPR008780">
    <property type="entry name" value="Plasmodium_Vir"/>
</dbReference>
<feature type="compositionally biased region" description="Polar residues" evidence="1">
    <location>
        <begin position="240"/>
        <end position="255"/>
    </location>
</feature>
<dbReference type="OrthoDB" id="389242at2759"/>
<dbReference type="AlphaFoldDB" id="A0A0J9TM28"/>
<name>A0A0J9TM28_PLAVI</name>
<evidence type="ECO:0000313" key="4">
    <source>
        <dbReference type="Proteomes" id="UP000053239"/>
    </source>
</evidence>
<keyword evidence="2" id="KW-0472">Membrane</keyword>